<sequence>MREIVHLQAGQCGNQIGSKFWEIISDEHGIDPTGHYHGDNDLQLDRIDVYYTEVNGNKYVPRAVLVDLEPGTMDSVRQSPYGALFRPDNYVYGQSGAGNNWAKGHYTEGAELVDNVLEVIRKESEGCDCLQGFQLAHSLGGGTGSGMGTLLISKIREEYPDRIMNTFSVVPSPKVSDVVLEPYNATLSVHQLVENSDATNCIDNEALYDICLRTLRLGNPAYADLNHLISVTMSGVTTCLRFPGQLNADLRKLAVNMVPFPRLHFFMPGFAPLTAKGSQQYRALTVPELTAQMFDSKNMMTACDPRHGRYLTCAAIFRGVMSMKEVDQQMLNIQSKNSSYFVEWIPNNVKVAVCDIAPRGLKMSATFIGNTTAIQEIFKRISEQFTAMFRRKAFLHWYTGEGMDEMEFTEAESNMNDLISEYQQYQDASVEDYEDGEEIIEEEGEQQVE</sequence>
<evidence type="ECO:0000313" key="10">
    <source>
        <dbReference type="Proteomes" id="UP000069940"/>
    </source>
</evidence>
<dbReference type="InterPro" id="IPR000217">
    <property type="entry name" value="Tubulin"/>
</dbReference>
<proteinExistence type="inferred from homology"/>
<reference evidence="9" key="2">
    <citation type="submission" date="2025-05" db="UniProtKB">
        <authorList>
            <consortium name="EnsemblMetazoa"/>
        </authorList>
    </citation>
    <scope>IDENTIFICATION</scope>
    <source>
        <strain evidence="9">Foshan</strain>
    </source>
</reference>
<dbReference type="PANTHER" id="PTHR11588">
    <property type="entry name" value="TUBULIN"/>
    <property type="match status" value="1"/>
</dbReference>
<dbReference type="SUPFAM" id="SSF52490">
    <property type="entry name" value="Tubulin nucleotide-binding domain-like"/>
    <property type="match status" value="1"/>
</dbReference>
<comment type="function">
    <text evidence="6">Tubulin is the major constituent of microtubules, a cylinder consisting of laterally associated linear protofilaments composed of alpha- and beta-tubulin heterodimers. Microtubules grow by the addition of GTP-tubulin dimers to the microtubule end, where a stabilizing cap forms. Below the cap, tubulin dimers are in GDP-bound state, owing to GTPase activity of alpha-tubulin.</text>
</comment>
<dbReference type="InterPro" id="IPR018316">
    <property type="entry name" value="Tubulin/FtsZ_2-layer-sand-dom"/>
</dbReference>
<dbReference type="InterPro" id="IPR003008">
    <property type="entry name" value="Tubulin_FtsZ_GTPase"/>
</dbReference>
<dbReference type="InterPro" id="IPR008280">
    <property type="entry name" value="Tub_FtsZ_C"/>
</dbReference>
<dbReference type="Proteomes" id="UP000069940">
    <property type="component" value="Unassembled WGS sequence"/>
</dbReference>
<protein>
    <recommendedName>
        <fullName evidence="6">Tubulin beta chain</fullName>
    </recommendedName>
</protein>
<dbReference type="InterPro" id="IPR036525">
    <property type="entry name" value="Tubulin/FtsZ_GTPase_sf"/>
</dbReference>
<keyword evidence="3 6" id="KW-0493">Microtubule</keyword>
<dbReference type="PRINTS" id="PR01161">
    <property type="entry name" value="TUBULIN"/>
</dbReference>
<dbReference type="Gene3D" id="3.30.1330.20">
    <property type="entry name" value="Tubulin/FtsZ, C-terminal domain"/>
    <property type="match status" value="1"/>
</dbReference>
<dbReference type="SUPFAM" id="SSF55307">
    <property type="entry name" value="Tubulin C-terminal domain-like"/>
    <property type="match status" value="1"/>
</dbReference>
<dbReference type="CDD" id="cd02187">
    <property type="entry name" value="beta_tubulin"/>
    <property type="match status" value="1"/>
</dbReference>
<evidence type="ECO:0000256" key="6">
    <source>
        <dbReference type="RuleBase" id="RU000352"/>
    </source>
</evidence>
<name>A0ABM1YK36_AEDAL</name>
<evidence type="ECO:0000313" key="9">
    <source>
        <dbReference type="EnsemblMetazoa" id="AALFPA23_009881.P13691"/>
    </source>
</evidence>
<evidence type="ECO:0000256" key="5">
    <source>
        <dbReference type="ARBA" id="ARBA00023134"/>
    </source>
</evidence>
<dbReference type="InterPro" id="IPR002453">
    <property type="entry name" value="Beta_tubulin"/>
</dbReference>
<evidence type="ECO:0000259" key="8">
    <source>
        <dbReference type="SMART" id="SM00865"/>
    </source>
</evidence>
<dbReference type="InterPro" id="IPR037103">
    <property type="entry name" value="Tubulin/FtsZ-like_C"/>
</dbReference>
<dbReference type="RefSeq" id="XP_029723572.1">
    <property type="nucleotide sequence ID" value="XM_029867712.2"/>
</dbReference>
<dbReference type="Gene3D" id="3.40.50.1440">
    <property type="entry name" value="Tubulin/FtsZ, GTPase domain"/>
    <property type="match status" value="1"/>
</dbReference>
<dbReference type="GeneID" id="115264212"/>
<dbReference type="PROSITE" id="PS00228">
    <property type="entry name" value="TUBULIN_B_AUTOREG"/>
    <property type="match status" value="1"/>
</dbReference>
<comment type="subunit">
    <text evidence="6">Dimer of alpha and beta chains. A typical microtubule is a hollow water-filled tube with an outer diameter of 25 nm and an inner diameter of 15 nM. Alpha-beta heterodimers associate head-to-tail to form protofilaments running lengthwise along the microtubule wall with the beta-tubulin subunit facing the microtubule plus end conferring a structural polarity. Microtubules usually have 13 protofilaments but different protofilament numbers can be found in some organisms and specialized cells.</text>
</comment>
<keyword evidence="5 6" id="KW-0342">GTP-binding</keyword>
<evidence type="ECO:0000259" key="7">
    <source>
        <dbReference type="SMART" id="SM00864"/>
    </source>
</evidence>
<dbReference type="Pfam" id="PF03953">
    <property type="entry name" value="Tubulin_C"/>
    <property type="match status" value="1"/>
</dbReference>
<dbReference type="SMART" id="SM00864">
    <property type="entry name" value="Tubulin"/>
    <property type="match status" value="1"/>
</dbReference>
<organism evidence="9 10">
    <name type="scientific">Aedes albopictus</name>
    <name type="common">Asian tiger mosquito</name>
    <name type="synonym">Stegomyia albopicta</name>
    <dbReference type="NCBI Taxonomy" id="7160"/>
    <lineage>
        <taxon>Eukaryota</taxon>
        <taxon>Metazoa</taxon>
        <taxon>Ecdysozoa</taxon>
        <taxon>Arthropoda</taxon>
        <taxon>Hexapoda</taxon>
        <taxon>Insecta</taxon>
        <taxon>Pterygota</taxon>
        <taxon>Neoptera</taxon>
        <taxon>Endopterygota</taxon>
        <taxon>Diptera</taxon>
        <taxon>Nematocera</taxon>
        <taxon>Culicoidea</taxon>
        <taxon>Culicidae</taxon>
        <taxon>Culicinae</taxon>
        <taxon>Aedini</taxon>
        <taxon>Aedes</taxon>
        <taxon>Stegomyia</taxon>
    </lineage>
</organism>
<evidence type="ECO:0000256" key="2">
    <source>
        <dbReference type="ARBA" id="ARBA00009636"/>
    </source>
</evidence>
<keyword evidence="10" id="KW-1185">Reference proteome</keyword>
<dbReference type="InterPro" id="IPR017975">
    <property type="entry name" value="Tubulin_CS"/>
</dbReference>
<dbReference type="SMART" id="SM00865">
    <property type="entry name" value="Tubulin_C"/>
    <property type="match status" value="1"/>
</dbReference>
<dbReference type="PRINTS" id="PR01163">
    <property type="entry name" value="BETATUBULIN"/>
</dbReference>
<feature type="domain" description="Tubulin/FtsZ GTPase" evidence="7">
    <location>
        <begin position="47"/>
        <end position="244"/>
    </location>
</feature>
<comment type="similarity">
    <text evidence="2 6">Belongs to the tubulin family.</text>
</comment>
<dbReference type="InterPro" id="IPR023123">
    <property type="entry name" value="Tubulin_C"/>
</dbReference>
<comment type="cofactor">
    <cofactor evidence="1">
        <name>Mg(2+)</name>
        <dbReference type="ChEBI" id="CHEBI:18420"/>
    </cofactor>
</comment>
<evidence type="ECO:0000256" key="3">
    <source>
        <dbReference type="ARBA" id="ARBA00022701"/>
    </source>
</evidence>
<dbReference type="PROSITE" id="PS00227">
    <property type="entry name" value="TUBULIN"/>
    <property type="match status" value="1"/>
</dbReference>
<reference evidence="10" key="1">
    <citation type="journal article" date="2015" name="Proc. Natl. Acad. Sci. U.S.A.">
        <title>Genome sequence of the Asian Tiger mosquito, Aedes albopictus, reveals insights into its biology, genetics, and evolution.</title>
        <authorList>
            <person name="Chen X.G."/>
            <person name="Jiang X."/>
            <person name="Gu J."/>
            <person name="Xu M."/>
            <person name="Wu Y."/>
            <person name="Deng Y."/>
            <person name="Zhang C."/>
            <person name="Bonizzoni M."/>
            <person name="Dermauw W."/>
            <person name="Vontas J."/>
            <person name="Armbruster P."/>
            <person name="Huang X."/>
            <person name="Yang Y."/>
            <person name="Zhang H."/>
            <person name="He W."/>
            <person name="Peng H."/>
            <person name="Liu Y."/>
            <person name="Wu K."/>
            <person name="Chen J."/>
            <person name="Lirakis M."/>
            <person name="Topalis P."/>
            <person name="Van Leeuwen T."/>
            <person name="Hall A.B."/>
            <person name="Jiang X."/>
            <person name="Thorpe C."/>
            <person name="Mueller R.L."/>
            <person name="Sun C."/>
            <person name="Waterhouse R.M."/>
            <person name="Yan G."/>
            <person name="Tu Z.J."/>
            <person name="Fang X."/>
            <person name="James A.A."/>
        </authorList>
    </citation>
    <scope>NUCLEOTIDE SEQUENCE [LARGE SCALE GENOMIC DNA]</scope>
    <source>
        <strain evidence="10">Foshan</strain>
    </source>
</reference>
<accession>A0ABM1YK36</accession>
<evidence type="ECO:0000256" key="1">
    <source>
        <dbReference type="ARBA" id="ARBA00001946"/>
    </source>
</evidence>
<keyword evidence="4 6" id="KW-0547">Nucleotide-binding</keyword>
<dbReference type="EnsemblMetazoa" id="AALFPA23_009881.R13691">
    <property type="protein sequence ID" value="AALFPA23_009881.P13691"/>
    <property type="gene ID" value="AALFPA23_009881"/>
</dbReference>
<dbReference type="InterPro" id="IPR013838">
    <property type="entry name" value="Beta-tubulin_BS"/>
</dbReference>
<feature type="domain" description="Tubulin/FtsZ 2-layer sandwich" evidence="8">
    <location>
        <begin position="246"/>
        <end position="383"/>
    </location>
</feature>
<dbReference type="Pfam" id="PF00091">
    <property type="entry name" value="Tubulin"/>
    <property type="match status" value="1"/>
</dbReference>
<evidence type="ECO:0000256" key="4">
    <source>
        <dbReference type="ARBA" id="ARBA00022741"/>
    </source>
</evidence>
<dbReference type="Gene3D" id="1.10.287.600">
    <property type="entry name" value="Helix hairpin bin"/>
    <property type="match status" value="1"/>
</dbReference>